<dbReference type="Gene3D" id="1.20.1250.20">
    <property type="entry name" value="MFS general substrate transporter like domains"/>
    <property type="match status" value="1"/>
</dbReference>
<evidence type="ECO:0000256" key="7">
    <source>
        <dbReference type="SAM" id="Phobius"/>
    </source>
</evidence>
<organism evidence="8 9">
    <name type="scientific">Talaromyces rugulosus</name>
    <name type="common">Penicillium rugulosum</name>
    <dbReference type="NCBI Taxonomy" id="121627"/>
    <lineage>
        <taxon>Eukaryota</taxon>
        <taxon>Fungi</taxon>
        <taxon>Dikarya</taxon>
        <taxon>Ascomycota</taxon>
        <taxon>Pezizomycotina</taxon>
        <taxon>Eurotiomycetes</taxon>
        <taxon>Eurotiomycetidae</taxon>
        <taxon>Eurotiales</taxon>
        <taxon>Trichocomaceae</taxon>
        <taxon>Talaromyces</taxon>
        <taxon>Talaromyces sect. Islandici</taxon>
    </lineage>
</organism>
<dbReference type="RefSeq" id="XP_035339773.1">
    <property type="nucleotide sequence ID" value="XM_035483880.1"/>
</dbReference>
<dbReference type="KEGG" id="trg:TRUGW13939_00673"/>
<feature type="transmembrane region" description="Helical" evidence="7">
    <location>
        <begin position="165"/>
        <end position="191"/>
    </location>
</feature>
<feature type="transmembrane region" description="Helical" evidence="7">
    <location>
        <begin position="543"/>
        <end position="563"/>
    </location>
</feature>
<evidence type="ECO:0000256" key="1">
    <source>
        <dbReference type="ARBA" id="ARBA00004141"/>
    </source>
</evidence>
<dbReference type="PANTHER" id="PTHR19432">
    <property type="entry name" value="SUGAR TRANSPORTER"/>
    <property type="match status" value="1"/>
</dbReference>
<dbReference type="EMBL" id="CP055898">
    <property type="protein sequence ID" value="QKX53594.1"/>
    <property type="molecule type" value="Genomic_DNA"/>
</dbReference>
<feature type="transmembrane region" description="Helical" evidence="7">
    <location>
        <begin position="308"/>
        <end position="330"/>
    </location>
</feature>
<evidence type="ECO:0000256" key="3">
    <source>
        <dbReference type="ARBA" id="ARBA00022692"/>
    </source>
</evidence>
<feature type="transmembrane region" description="Helical" evidence="7">
    <location>
        <begin position="127"/>
        <end position="145"/>
    </location>
</feature>
<dbReference type="AlphaFoldDB" id="A0A7H8QHZ0"/>
<keyword evidence="5 7" id="KW-0472">Membrane</keyword>
<feature type="region of interest" description="Disordered" evidence="6">
    <location>
        <begin position="1"/>
        <end position="21"/>
    </location>
</feature>
<feature type="transmembrane region" description="Helical" evidence="7">
    <location>
        <begin position="463"/>
        <end position="485"/>
    </location>
</feature>
<accession>A0A7H8QHZ0</accession>
<dbReference type="GO" id="GO:0008506">
    <property type="term" value="F:sucrose:proton symporter activity"/>
    <property type="evidence" value="ECO:0007669"/>
    <property type="project" value="TreeGrafter"/>
</dbReference>
<sequence length="596" mass="64990">MAGLMEPSASENESLTSVTGPNLENEPLMPAYVAIQPASATESRDYPDQESRTKLYLFLLTLSMGGLEIVWSAQHSNGSPFLASLGMSKSLLAFVWVAGPLTGIIAQPYIGIRSDNCRSSWGKRKPFMVIGGAATVIFLLALAWVREIASVITGVFNIDVQSDGAKVTTIVIATVLVYCLDFSINSGINAFNSQQVKSSDLSSFKNQANAWGSRLASAGNIFGYILGYMNLPKAFPIFGNTQFKVLGVIASFFLAITLAISCSYIKEKDPRKERPALQNLSIISCCTLTLRYIPRLSLRIRKVCGIQFAAWCGWLPFLFYSTMFIGQIYANPIFEKDRDLSDGEITKIWEDATRIGTFALLINAVISLVASVVLPLLVTPSDKEIKKPGDASINSELERPVSTPDISGWTTVNEHNTETQKNRRDVSKFNIPGLTLKRAWLLSHVLFAGCMFSTALISSVQAASAIIGIVGVSWAVTLWAPFAFISAEVAQYNQAETQSQDVQGRPYDERVVPWATDDYEGPLVDDEDRAANQSGVVLGIHNICVSFPQIISTLISSGIFHALQKPRGEPWDDSVGWVLRFAGCAALVAAFLTNSM</sequence>
<evidence type="ECO:0000256" key="6">
    <source>
        <dbReference type="SAM" id="MobiDB-lite"/>
    </source>
</evidence>
<evidence type="ECO:0000256" key="2">
    <source>
        <dbReference type="ARBA" id="ARBA00022448"/>
    </source>
</evidence>
<dbReference type="GO" id="GO:0005886">
    <property type="term" value="C:plasma membrane"/>
    <property type="evidence" value="ECO:0007669"/>
    <property type="project" value="TreeGrafter"/>
</dbReference>
<name>A0A7H8QHZ0_TALRU</name>
<dbReference type="GeneID" id="55988186"/>
<keyword evidence="2" id="KW-0813">Transport</keyword>
<dbReference type="Proteomes" id="UP000509510">
    <property type="component" value="Chromosome I"/>
</dbReference>
<evidence type="ECO:0008006" key="10">
    <source>
        <dbReference type="Google" id="ProtNLM"/>
    </source>
</evidence>
<evidence type="ECO:0000256" key="4">
    <source>
        <dbReference type="ARBA" id="ARBA00022989"/>
    </source>
</evidence>
<feature type="transmembrane region" description="Helical" evidence="7">
    <location>
        <begin position="243"/>
        <end position="265"/>
    </location>
</feature>
<keyword evidence="3 7" id="KW-0812">Transmembrane</keyword>
<dbReference type="Pfam" id="PF13347">
    <property type="entry name" value="MFS_2"/>
    <property type="match status" value="1"/>
</dbReference>
<feature type="transmembrane region" description="Helical" evidence="7">
    <location>
        <begin position="211"/>
        <end position="231"/>
    </location>
</feature>
<feature type="transmembrane region" description="Helical" evidence="7">
    <location>
        <begin position="439"/>
        <end position="457"/>
    </location>
</feature>
<keyword evidence="4 7" id="KW-1133">Transmembrane helix</keyword>
<proteinExistence type="predicted"/>
<gene>
    <name evidence="8" type="ORF">TRUGW13939_00673</name>
</gene>
<reference evidence="9" key="1">
    <citation type="submission" date="2020-06" db="EMBL/GenBank/DDBJ databases">
        <title>A chromosome-scale genome assembly of Talaromyces rugulosus W13939.</title>
        <authorList>
            <person name="Wang B."/>
            <person name="Guo L."/>
            <person name="Ye K."/>
            <person name="Wang L."/>
        </authorList>
    </citation>
    <scope>NUCLEOTIDE SEQUENCE [LARGE SCALE GENOMIC DNA]</scope>
    <source>
        <strain evidence="9">W13939</strain>
    </source>
</reference>
<evidence type="ECO:0000313" key="9">
    <source>
        <dbReference type="Proteomes" id="UP000509510"/>
    </source>
</evidence>
<feature type="transmembrane region" description="Helical" evidence="7">
    <location>
        <begin position="355"/>
        <end position="378"/>
    </location>
</feature>
<evidence type="ECO:0000256" key="5">
    <source>
        <dbReference type="ARBA" id="ARBA00023136"/>
    </source>
</evidence>
<feature type="compositionally biased region" description="Polar residues" evidence="6">
    <location>
        <begin position="9"/>
        <end position="21"/>
    </location>
</feature>
<comment type="subcellular location">
    <subcellularLocation>
        <location evidence="1">Membrane</location>
        <topology evidence="1">Multi-pass membrane protein</topology>
    </subcellularLocation>
</comment>
<keyword evidence="9" id="KW-1185">Reference proteome</keyword>
<feature type="transmembrane region" description="Helical" evidence="7">
    <location>
        <begin position="55"/>
        <end position="73"/>
    </location>
</feature>
<dbReference type="OrthoDB" id="28755at2759"/>
<protein>
    <recommendedName>
        <fullName evidence="10">Sucrose transporter</fullName>
    </recommendedName>
</protein>
<dbReference type="InterPro" id="IPR036259">
    <property type="entry name" value="MFS_trans_sf"/>
</dbReference>
<evidence type="ECO:0000313" key="8">
    <source>
        <dbReference type="EMBL" id="QKX53594.1"/>
    </source>
</evidence>
<feature type="transmembrane region" description="Helical" evidence="7">
    <location>
        <begin position="575"/>
        <end position="593"/>
    </location>
</feature>
<feature type="transmembrane region" description="Helical" evidence="7">
    <location>
        <begin position="85"/>
        <end position="106"/>
    </location>
</feature>
<dbReference type="PANTHER" id="PTHR19432:SF35">
    <property type="entry name" value="SOLUTE CARRIER FAMILY 45 MEMBER 3 ISOFORM X1"/>
    <property type="match status" value="1"/>
</dbReference>
<dbReference type="SUPFAM" id="SSF103473">
    <property type="entry name" value="MFS general substrate transporter"/>
    <property type="match status" value="1"/>
</dbReference>